<sequence length="151" mass="16992">MLKKFLLLGLLSFSGLVTVLANEYPIQTRCVLSERAQLYLAPSDKGMAWPTPRYTPLRHIDTNADWHLIEDFEGDRFWVHNQYVTDNGFLICGVLKTMAVAYDGPGLNHELVGTLPALTGLRIIEYTSGWIHGISSDDQEVWVPEAAVKIF</sequence>
<evidence type="ECO:0000313" key="3">
    <source>
        <dbReference type="Proteomes" id="UP000226525"/>
    </source>
</evidence>
<proteinExistence type="predicted"/>
<feature type="chain" id="PRO_5014958710" description="SH3 domain-containing protein" evidence="1">
    <location>
        <begin position="22"/>
        <end position="151"/>
    </location>
</feature>
<dbReference type="AlphaFoldDB" id="A0A2D6YGT1"/>
<accession>A0A2D6YGT1</accession>
<feature type="signal peptide" evidence="1">
    <location>
        <begin position="1"/>
        <end position="21"/>
    </location>
</feature>
<name>A0A2D6YGT1_9DELT</name>
<evidence type="ECO:0000313" key="2">
    <source>
        <dbReference type="EMBL" id="MAH62366.1"/>
    </source>
</evidence>
<evidence type="ECO:0000256" key="1">
    <source>
        <dbReference type="SAM" id="SignalP"/>
    </source>
</evidence>
<organism evidence="2 3">
    <name type="scientific">SAR324 cluster bacterium</name>
    <dbReference type="NCBI Taxonomy" id="2024889"/>
    <lineage>
        <taxon>Bacteria</taxon>
        <taxon>Deltaproteobacteria</taxon>
        <taxon>SAR324 cluster</taxon>
    </lineage>
</organism>
<comment type="caution">
    <text evidence="2">The sequence shown here is derived from an EMBL/GenBank/DDBJ whole genome shotgun (WGS) entry which is preliminary data.</text>
</comment>
<evidence type="ECO:0008006" key="4">
    <source>
        <dbReference type="Google" id="ProtNLM"/>
    </source>
</evidence>
<gene>
    <name evidence="2" type="ORF">CMN54_02720</name>
</gene>
<dbReference type="Proteomes" id="UP000226525">
    <property type="component" value="Unassembled WGS sequence"/>
</dbReference>
<keyword evidence="1" id="KW-0732">Signal</keyword>
<protein>
    <recommendedName>
        <fullName evidence="4">SH3 domain-containing protein</fullName>
    </recommendedName>
</protein>
<dbReference type="EMBL" id="NZEX01000026">
    <property type="protein sequence ID" value="MAH62366.1"/>
    <property type="molecule type" value="Genomic_DNA"/>
</dbReference>
<reference evidence="3" key="1">
    <citation type="submission" date="2017-09" db="EMBL/GenBank/DDBJ databases">
        <title>The Reconstruction of 2,631 Draft Metagenome-Assembled Genomes from the Global Oceans.</title>
        <authorList>
            <person name="Tully B.J."/>
            <person name="Graham E.D."/>
            <person name="Heidelberg J.F."/>
        </authorList>
    </citation>
    <scope>NUCLEOTIDE SEQUENCE [LARGE SCALE GENOMIC DNA]</scope>
</reference>